<organism evidence="1 2">
    <name type="scientific">Avena sativa</name>
    <name type="common">Oat</name>
    <dbReference type="NCBI Taxonomy" id="4498"/>
    <lineage>
        <taxon>Eukaryota</taxon>
        <taxon>Viridiplantae</taxon>
        <taxon>Streptophyta</taxon>
        <taxon>Embryophyta</taxon>
        <taxon>Tracheophyta</taxon>
        <taxon>Spermatophyta</taxon>
        <taxon>Magnoliopsida</taxon>
        <taxon>Liliopsida</taxon>
        <taxon>Poales</taxon>
        <taxon>Poaceae</taxon>
        <taxon>BOP clade</taxon>
        <taxon>Pooideae</taxon>
        <taxon>Poodae</taxon>
        <taxon>Poeae</taxon>
        <taxon>Poeae Chloroplast Group 1 (Aveneae type)</taxon>
        <taxon>Aveninae</taxon>
        <taxon>Avena</taxon>
    </lineage>
</organism>
<protein>
    <submittedName>
        <fullName evidence="1">Uncharacterized protein</fullName>
    </submittedName>
</protein>
<keyword evidence="2" id="KW-1185">Reference proteome</keyword>
<evidence type="ECO:0000313" key="2">
    <source>
        <dbReference type="Proteomes" id="UP001732700"/>
    </source>
</evidence>
<dbReference type="Proteomes" id="UP001732700">
    <property type="component" value="Chromosome 4A"/>
</dbReference>
<proteinExistence type="predicted"/>
<name>A0ACD5WAU5_AVESA</name>
<evidence type="ECO:0000313" key="1">
    <source>
        <dbReference type="EnsemblPlants" id="AVESA.00010b.r2.4AG0605760.1.CDS"/>
    </source>
</evidence>
<reference evidence="1" key="1">
    <citation type="submission" date="2021-05" db="EMBL/GenBank/DDBJ databases">
        <authorList>
            <person name="Scholz U."/>
            <person name="Mascher M."/>
            <person name="Fiebig A."/>
        </authorList>
    </citation>
    <scope>NUCLEOTIDE SEQUENCE [LARGE SCALE GENOMIC DNA]</scope>
</reference>
<accession>A0ACD5WAU5</accession>
<dbReference type="EnsemblPlants" id="AVESA.00010b.r2.4AG0605760.1">
    <property type="protein sequence ID" value="AVESA.00010b.r2.4AG0605760.1.CDS"/>
    <property type="gene ID" value="AVESA.00010b.r2.4AG0605760"/>
</dbReference>
<reference evidence="1" key="2">
    <citation type="submission" date="2025-09" db="UniProtKB">
        <authorList>
            <consortium name="EnsemblPlants"/>
        </authorList>
    </citation>
    <scope>IDENTIFICATION</scope>
</reference>
<sequence>MAGVAMAPPVLFSCSCIMVALLAACTAMASGGSSGPQYNAIFNFGDSASDTGNLCVDGRPGPAGVAGIFTRMPYGVTYFGRPTCRCSDGRVYIDFLAQAFGLPFLPPSKAHGKDFQRGANMAMVGGTVLGYNTDSVQFSAYDASMNTQINNFQQLLRSICGTRQNCKGYLAKSLFVVQLGENDYNIRLVNGSTLDEAMKNIPRVVDAIISGVEKLITFGAVDIVVSNIAPMGCLPLYLNLFQSSDKSDYDKYGCLRNYNTLFKRHNSFLQSGLSKLQKNHPCTRIMYADFASHIYQIVQDPRKFGFDTALTSCCGKAGAPHRFDLLTMCGMDGSSVCHDPWSHLTWDSMHLSDAANKQVADGWLSGPYCHPPIMQ</sequence>